<dbReference type="GO" id="GO:0004784">
    <property type="term" value="F:superoxide dismutase activity"/>
    <property type="evidence" value="ECO:0007669"/>
    <property type="project" value="UniProtKB-EC"/>
</dbReference>
<comment type="caution">
    <text evidence="9">The sequence shown here is derived from an EMBL/GenBank/DDBJ whole genome shotgun (WGS) entry which is preliminary data.</text>
</comment>
<dbReference type="EMBL" id="BMKK01000007">
    <property type="protein sequence ID" value="GGD68991.1"/>
    <property type="molecule type" value="Genomic_DNA"/>
</dbReference>
<dbReference type="InterPro" id="IPR019831">
    <property type="entry name" value="Mn/Fe_SOD_N"/>
</dbReference>
<dbReference type="Pfam" id="PF00081">
    <property type="entry name" value="Sod_Fe_N"/>
    <property type="match status" value="1"/>
</dbReference>
<keyword evidence="10" id="KW-1185">Reference proteome</keyword>
<feature type="binding site" evidence="5">
    <location>
        <position position="199"/>
    </location>
    <ligand>
        <name>Mn(2+)</name>
        <dbReference type="ChEBI" id="CHEBI:29035"/>
    </ligand>
</feature>
<evidence type="ECO:0000256" key="6">
    <source>
        <dbReference type="RuleBase" id="RU000414"/>
    </source>
</evidence>
<comment type="similarity">
    <text evidence="1 6">Belongs to the iron/manganese superoxide dismutase family.</text>
</comment>
<dbReference type="InterPro" id="IPR036314">
    <property type="entry name" value="SOD_C_sf"/>
</dbReference>
<reference evidence="9" key="1">
    <citation type="journal article" date="2014" name="Int. J. Syst. Evol. Microbiol.">
        <title>Complete genome sequence of Corynebacterium casei LMG S-19264T (=DSM 44701T), isolated from a smear-ripened cheese.</title>
        <authorList>
            <consortium name="US DOE Joint Genome Institute (JGI-PGF)"/>
            <person name="Walter F."/>
            <person name="Albersmeier A."/>
            <person name="Kalinowski J."/>
            <person name="Ruckert C."/>
        </authorList>
    </citation>
    <scope>NUCLEOTIDE SEQUENCE</scope>
    <source>
        <strain evidence="9">CGMCC 1.15958</strain>
    </source>
</reference>
<reference evidence="9" key="2">
    <citation type="submission" date="2020-09" db="EMBL/GenBank/DDBJ databases">
        <authorList>
            <person name="Sun Q."/>
            <person name="Zhou Y."/>
        </authorList>
    </citation>
    <scope>NUCLEOTIDE SEQUENCE</scope>
    <source>
        <strain evidence="9">CGMCC 1.15958</strain>
    </source>
</reference>
<comment type="catalytic activity">
    <reaction evidence="6">
        <text>2 superoxide + 2 H(+) = H2O2 + O2</text>
        <dbReference type="Rhea" id="RHEA:20696"/>
        <dbReference type="ChEBI" id="CHEBI:15378"/>
        <dbReference type="ChEBI" id="CHEBI:15379"/>
        <dbReference type="ChEBI" id="CHEBI:16240"/>
        <dbReference type="ChEBI" id="CHEBI:18421"/>
        <dbReference type="EC" id="1.15.1.1"/>
    </reaction>
</comment>
<dbReference type="GO" id="GO:0046872">
    <property type="term" value="F:metal ion binding"/>
    <property type="evidence" value="ECO:0007669"/>
    <property type="project" value="UniProtKB-KW"/>
</dbReference>
<evidence type="ECO:0000313" key="9">
    <source>
        <dbReference type="EMBL" id="GGD68991.1"/>
    </source>
</evidence>
<gene>
    <name evidence="9" type="ORF">GCM10011514_36390</name>
</gene>
<dbReference type="InterPro" id="IPR001189">
    <property type="entry name" value="Mn/Fe_SOD"/>
</dbReference>
<feature type="binding site" evidence="5">
    <location>
        <position position="116"/>
    </location>
    <ligand>
        <name>Mn(2+)</name>
        <dbReference type="ChEBI" id="CHEBI:29035"/>
    </ligand>
</feature>
<dbReference type="Pfam" id="PF02777">
    <property type="entry name" value="Sod_Fe_C"/>
    <property type="match status" value="1"/>
</dbReference>
<keyword evidence="3 5" id="KW-0479">Metal-binding</keyword>
<dbReference type="PIRSF" id="PIRSF000349">
    <property type="entry name" value="SODismutase"/>
    <property type="match status" value="1"/>
</dbReference>
<feature type="binding site" evidence="5">
    <location>
        <position position="203"/>
    </location>
    <ligand>
        <name>Mn(2+)</name>
        <dbReference type="ChEBI" id="CHEBI:29035"/>
    </ligand>
</feature>
<sequence>MTRNQFLSNTALLTGASLLKGNDVFSATLNEGGLDVLTDESGKFILGSLPYSDTFLEPFMPADVLKLHYTAHHGGAVNTANKATDLIKKALDSGNFEGVDYWTKKLSLHLSSHVLHTIFWTNITNKKTEPKGELLKRIEKDFGSLDKMKVQLLHHSKNVDGNGWGLLGFHPQSNRLMILEVENHEKLTVWGIVPLMVIDVWEHAYYLKYKNKRADFVDELFNYLNWDNAAQRLDFALKITK</sequence>
<dbReference type="InterPro" id="IPR050265">
    <property type="entry name" value="Fe/Mn_Superoxide_Dismutase"/>
</dbReference>
<dbReference type="FunFam" id="3.55.40.20:FF:000004">
    <property type="entry name" value="Superoxide dismutase [Fe]"/>
    <property type="match status" value="1"/>
</dbReference>
<dbReference type="SUPFAM" id="SSF54719">
    <property type="entry name" value="Fe,Mn superoxide dismutase (SOD), C-terminal domain"/>
    <property type="match status" value="1"/>
</dbReference>
<dbReference type="AlphaFoldDB" id="A0A916Z071"/>
<dbReference type="Gene3D" id="3.55.40.20">
    <property type="entry name" value="Iron/manganese superoxide dismutase, C-terminal domain"/>
    <property type="match status" value="1"/>
</dbReference>
<organism evidence="9 10">
    <name type="scientific">Emticicia aquatilis</name>
    <dbReference type="NCBI Taxonomy" id="1537369"/>
    <lineage>
        <taxon>Bacteria</taxon>
        <taxon>Pseudomonadati</taxon>
        <taxon>Bacteroidota</taxon>
        <taxon>Cytophagia</taxon>
        <taxon>Cytophagales</taxon>
        <taxon>Leadbetterellaceae</taxon>
        <taxon>Emticicia</taxon>
    </lineage>
</organism>
<evidence type="ECO:0000256" key="4">
    <source>
        <dbReference type="ARBA" id="ARBA00023002"/>
    </source>
</evidence>
<feature type="domain" description="Manganese/iron superoxide dismutase N-terminal" evidence="7">
    <location>
        <begin position="44"/>
        <end position="123"/>
    </location>
</feature>
<dbReference type="EC" id="1.15.1.1" evidence="2 6"/>
<comment type="function">
    <text evidence="6">Destroys radicals which are normally produced within the cells and which are toxic to biological systems.</text>
</comment>
<dbReference type="RefSeq" id="WP_188768019.1">
    <property type="nucleotide sequence ID" value="NZ_BMKK01000007.1"/>
</dbReference>
<proteinExistence type="inferred from homology"/>
<evidence type="ECO:0000256" key="3">
    <source>
        <dbReference type="ARBA" id="ARBA00022723"/>
    </source>
</evidence>
<dbReference type="PRINTS" id="PR01703">
    <property type="entry name" value="MNSODISMTASE"/>
</dbReference>
<evidence type="ECO:0000259" key="7">
    <source>
        <dbReference type="Pfam" id="PF00081"/>
    </source>
</evidence>
<dbReference type="InterPro" id="IPR019832">
    <property type="entry name" value="Mn/Fe_SOD_C"/>
</dbReference>
<evidence type="ECO:0000256" key="5">
    <source>
        <dbReference type="PIRSR" id="PIRSR000349-1"/>
    </source>
</evidence>
<evidence type="ECO:0000256" key="2">
    <source>
        <dbReference type="ARBA" id="ARBA00012682"/>
    </source>
</evidence>
<dbReference type="Proteomes" id="UP000609064">
    <property type="component" value="Unassembled WGS sequence"/>
</dbReference>
<dbReference type="PROSITE" id="PS00088">
    <property type="entry name" value="SOD_MN"/>
    <property type="match status" value="1"/>
</dbReference>
<name>A0A916Z071_9BACT</name>
<feature type="domain" description="Manganese/iron superoxide dismutase C-terminal" evidence="8">
    <location>
        <begin position="130"/>
        <end position="232"/>
    </location>
</feature>
<dbReference type="SUPFAM" id="SSF46609">
    <property type="entry name" value="Fe,Mn superoxide dismutase (SOD), N-terminal domain"/>
    <property type="match status" value="1"/>
</dbReference>
<evidence type="ECO:0000256" key="1">
    <source>
        <dbReference type="ARBA" id="ARBA00008714"/>
    </source>
</evidence>
<feature type="binding site" evidence="5">
    <location>
        <position position="68"/>
    </location>
    <ligand>
        <name>Mn(2+)</name>
        <dbReference type="ChEBI" id="CHEBI:29035"/>
    </ligand>
</feature>
<dbReference type="InterPro" id="IPR036324">
    <property type="entry name" value="Mn/Fe_SOD_N_sf"/>
</dbReference>
<dbReference type="PANTHER" id="PTHR11404:SF6">
    <property type="entry name" value="SUPEROXIDE DISMUTASE [MN], MITOCHONDRIAL"/>
    <property type="match status" value="1"/>
</dbReference>
<protein>
    <recommendedName>
        <fullName evidence="2 6">Superoxide dismutase</fullName>
        <ecNumber evidence="2 6">1.15.1.1</ecNumber>
    </recommendedName>
</protein>
<dbReference type="InterPro" id="IPR019833">
    <property type="entry name" value="Mn/Fe_SOD_BS"/>
</dbReference>
<accession>A0A916Z071</accession>
<dbReference type="Gene3D" id="1.10.287.990">
    <property type="entry name" value="Fe,Mn superoxide dismutase (SOD) domain"/>
    <property type="match status" value="1"/>
</dbReference>
<evidence type="ECO:0000313" key="10">
    <source>
        <dbReference type="Proteomes" id="UP000609064"/>
    </source>
</evidence>
<dbReference type="PANTHER" id="PTHR11404">
    <property type="entry name" value="SUPEROXIDE DISMUTASE 2"/>
    <property type="match status" value="1"/>
</dbReference>
<evidence type="ECO:0000259" key="8">
    <source>
        <dbReference type="Pfam" id="PF02777"/>
    </source>
</evidence>
<keyword evidence="4 6" id="KW-0560">Oxidoreductase</keyword>